<dbReference type="Pfam" id="PF00072">
    <property type="entry name" value="Response_reg"/>
    <property type="match status" value="1"/>
</dbReference>
<proteinExistence type="predicted"/>
<organism evidence="4 5">
    <name type="scientific">Herbaspirillum lusitanum</name>
    <dbReference type="NCBI Taxonomy" id="213312"/>
    <lineage>
        <taxon>Bacteria</taxon>
        <taxon>Pseudomonadati</taxon>
        <taxon>Pseudomonadota</taxon>
        <taxon>Betaproteobacteria</taxon>
        <taxon>Burkholderiales</taxon>
        <taxon>Oxalobacteraceae</taxon>
        <taxon>Herbaspirillum</taxon>
    </lineage>
</organism>
<dbReference type="EMBL" id="JAQQFM010000002">
    <property type="protein sequence ID" value="MFL9923409.1"/>
    <property type="molecule type" value="Genomic_DNA"/>
</dbReference>
<feature type="domain" description="Response regulatory" evidence="3">
    <location>
        <begin position="8"/>
        <end position="121"/>
    </location>
</feature>
<evidence type="ECO:0000256" key="2">
    <source>
        <dbReference type="PROSITE-ProRule" id="PRU00169"/>
    </source>
</evidence>
<dbReference type="PANTHER" id="PTHR44591">
    <property type="entry name" value="STRESS RESPONSE REGULATOR PROTEIN 1"/>
    <property type="match status" value="1"/>
</dbReference>
<evidence type="ECO:0000313" key="4">
    <source>
        <dbReference type="EMBL" id="MFL9923409.1"/>
    </source>
</evidence>
<dbReference type="Gene3D" id="3.40.50.2300">
    <property type="match status" value="1"/>
</dbReference>
<dbReference type="PROSITE" id="PS50110">
    <property type="entry name" value="RESPONSE_REGULATORY"/>
    <property type="match status" value="1"/>
</dbReference>
<comment type="caution">
    <text evidence="4">The sequence shown here is derived from an EMBL/GenBank/DDBJ whole genome shotgun (WGS) entry which is preliminary data.</text>
</comment>
<reference evidence="4 5" key="1">
    <citation type="journal article" date="2024" name="Chem. Sci.">
        <title>Discovery of megapolipeptins by genome mining of a Burkholderiales bacteria collection.</title>
        <authorList>
            <person name="Paulo B.S."/>
            <person name="Recchia M.J.J."/>
            <person name="Lee S."/>
            <person name="Fergusson C.H."/>
            <person name="Romanowski S.B."/>
            <person name="Hernandez A."/>
            <person name="Krull N."/>
            <person name="Liu D.Y."/>
            <person name="Cavanagh H."/>
            <person name="Bos A."/>
            <person name="Gray C.A."/>
            <person name="Murphy B.T."/>
            <person name="Linington R.G."/>
            <person name="Eustaquio A.S."/>
        </authorList>
    </citation>
    <scope>NUCLEOTIDE SEQUENCE [LARGE SCALE GENOMIC DNA]</scope>
    <source>
        <strain evidence="4 5">RL21-008-BIB-A</strain>
    </source>
</reference>
<keyword evidence="5" id="KW-1185">Reference proteome</keyword>
<dbReference type="RefSeq" id="WP_408155038.1">
    <property type="nucleotide sequence ID" value="NZ_JAQQFM010000002.1"/>
</dbReference>
<name>A0ABW9A4Q2_9BURK</name>
<keyword evidence="1 2" id="KW-0597">Phosphoprotein</keyword>
<feature type="modified residue" description="4-aspartylphosphate" evidence="2">
    <location>
        <position position="57"/>
    </location>
</feature>
<dbReference type="PANTHER" id="PTHR44591:SF3">
    <property type="entry name" value="RESPONSE REGULATORY DOMAIN-CONTAINING PROTEIN"/>
    <property type="match status" value="1"/>
</dbReference>
<evidence type="ECO:0000259" key="3">
    <source>
        <dbReference type="PROSITE" id="PS50110"/>
    </source>
</evidence>
<dbReference type="SUPFAM" id="SSF52172">
    <property type="entry name" value="CheY-like"/>
    <property type="match status" value="1"/>
</dbReference>
<evidence type="ECO:0000313" key="5">
    <source>
        <dbReference type="Proteomes" id="UP001629246"/>
    </source>
</evidence>
<protein>
    <submittedName>
        <fullName evidence="4">Response regulator</fullName>
    </submittedName>
</protein>
<dbReference type="InterPro" id="IPR001789">
    <property type="entry name" value="Sig_transdc_resp-reg_receiver"/>
</dbReference>
<dbReference type="InterPro" id="IPR011006">
    <property type="entry name" value="CheY-like_superfamily"/>
</dbReference>
<dbReference type="InterPro" id="IPR050595">
    <property type="entry name" value="Bact_response_regulator"/>
</dbReference>
<gene>
    <name evidence="4" type="ORF">PQR62_03975</name>
</gene>
<dbReference type="SMART" id="SM00448">
    <property type="entry name" value="REC"/>
    <property type="match status" value="1"/>
</dbReference>
<accession>A0ABW9A4Q2</accession>
<evidence type="ECO:0000256" key="1">
    <source>
        <dbReference type="ARBA" id="ARBA00022553"/>
    </source>
</evidence>
<sequence>MGQKLQHTILVVEDAEETREMLGEVFEYEGMLVITAVDGADAIAKIRNDMPDVILTDLRMPNMNGLEMSRYLKAQPEFLNIPIVLLSATLPSDLSEIPEVDVFLRKPCSIEEVIKTVKKTLR</sequence>
<dbReference type="Proteomes" id="UP001629246">
    <property type="component" value="Unassembled WGS sequence"/>
</dbReference>